<comment type="catalytic activity">
    <reaction evidence="9">
        <text>acetate + ATP = acetyl phosphate + ADP</text>
        <dbReference type="Rhea" id="RHEA:11352"/>
        <dbReference type="ChEBI" id="CHEBI:22191"/>
        <dbReference type="ChEBI" id="CHEBI:30089"/>
        <dbReference type="ChEBI" id="CHEBI:30616"/>
        <dbReference type="ChEBI" id="CHEBI:456216"/>
        <dbReference type="EC" id="2.7.2.1"/>
    </reaction>
</comment>
<dbReference type="PIRSF" id="PIRSF000722">
    <property type="entry name" value="Acetate_prop_kin"/>
    <property type="match status" value="1"/>
</dbReference>
<feature type="binding site" evidence="9">
    <location>
        <begin position="329"/>
        <end position="333"/>
    </location>
    <ligand>
        <name>ATP</name>
        <dbReference type="ChEBI" id="CHEBI:30616"/>
    </ligand>
</feature>
<comment type="similarity">
    <text evidence="1 9 10">Belongs to the acetokinase family.</text>
</comment>
<sequence length="396" mass="41631">MNDAVLALNAGSSSIKFALYEIAAGHAAKPLLHGQIEGLGGKPHFTARDPSGAMLSEQRWTHGEAPDHEALLGTLLDWVDHHLGSDRLVGVGHRVVHGGAAHGAPERVTDALLDDLDRLTPLAPLHQPHSLSPIRAIARARPDLAQVACFDTAFHRTMPAVATRLALPRRYESDGVRRYGFHGLSYEYIAGRLATVAPALAEGRVIVAHLGNGASLCAMHGGASQDTTMGFTALDGLVMGTRCGSIDPGALLYLQQSGGLSASQLEDLLYRRSGLLGVSGLDSDMRALLESSEPAAAEAVALFIYRFVQLAGGLVATLGGLDGLVFTAGIGEHAPAIRAAACAKLDWLGIALDQRLNHAGNGRISAAGSRVAVWVIPTDEEAMIAQHTIAMLQSRH</sequence>
<dbReference type="GO" id="GO:0005829">
    <property type="term" value="C:cytosol"/>
    <property type="evidence" value="ECO:0007669"/>
    <property type="project" value="TreeGrafter"/>
</dbReference>
<proteinExistence type="inferred from homology"/>
<keyword evidence="4 9" id="KW-0479">Metal-binding</keyword>
<evidence type="ECO:0000313" key="12">
    <source>
        <dbReference type="Proteomes" id="UP000305654"/>
    </source>
</evidence>
<dbReference type="PRINTS" id="PR00471">
    <property type="entry name" value="ACETATEKNASE"/>
</dbReference>
<evidence type="ECO:0000313" key="11">
    <source>
        <dbReference type="EMBL" id="TLU70826.1"/>
    </source>
</evidence>
<name>A0A5R9J638_9PROT</name>
<comment type="function">
    <text evidence="9">Catalyzes the formation of acetyl phosphate from acetate and ATP. Can also catalyze the reverse reaction.</text>
</comment>
<dbReference type="InterPro" id="IPR043129">
    <property type="entry name" value="ATPase_NBD"/>
</dbReference>
<evidence type="ECO:0000256" key="4">
    <source>
        <dbReference type="ARBA" id="ARBA00022723"/>
    </source>
</evidence>
<dbReference type="RefSeq" id="WP_138327768.1">
    <property type="nucleotide sequence ID" value="NZ_VCDI01000010.1"/>
</dbReference>
<keyword evidence="8 9" id="KW-0460">Magnesium</keyword>
<dbReference type="GO" id="GO:0006085">
    <property type="term" value="P:acetyl-CoA biosynthetic process"/>
    <property type="evidence" value="ECO:0007669"/>
    <property type="project" value="UniProtKB-UniRule"/>
</dbReference>
<comment type="pathway">
    <text evidence="9">Metabolic intermediate biosynthesis; acetyl-CoA biosynthesis; acetyl-CoA from acetate: step 1/2.</text>
</comment>
<dbReference type="GO" id="GO:0008776">
    <property type="term" value="F:acetate kinase activity"/>
    <property type="evidence" value="ECO:0007669"/>
    <property type="project" value="UniProtKB-UniRule"/>
</dbReference>
<keyword evidence="7 9" id="KW-0067">ATP-binding</keyword>
<dbReference type="PANTHER" id="PTHR21060:SF21">
    <property type="entry name" value="ACETATE KINASE"/>
    <property type="match status" value="1"/>
</dbReference>
<evidence type="ECO:0000256" key="5">
    <source>
        <dbReference type="ARBA" id="ARBA00022741"/>
    </source>
</evidence>
<feature type="binding site" evidence="9">
    <location>
        <begin position="284"/>
        <end position="286"/>
    </location>
    <ligand>
        <name>ATP</name>
        <dbReference type="ChEBI" id="CHEBI:30616"/>
    </ligand>
</feature>
<gene>
    <name evidence="9" type="primary">ackA</name>
    <name evidence="11" type="ORF">FE263_19760</name>
</gene>
<evidence type="ECO:0000256" key="10">
    <source>
        <dbReference type="RuleBase" id="RU003835"/>
    </source>
</evidence>
<dbReference type="EC" id="2.7.2.1" evidence="9"/>
<dbReference type="PROSITE" id="PS01075">
    <property type="entry name" value="ACETATE_KINASE_1"/>
    <property type="match status" value="1"/>
</dbReference>
<keyword evidence="12" id="KW-1185">Reference proteome</keyword>
<dbReference type="InterPro" id="IPR023865">
    <property type="entry name" value="Aliphatic_acid_kinase_CS"/>
</dbReference>
<dbReference type="Gene3D" id="3.30.420.40">
    <property type="match status" value="2"/>
</dbReference>
<accession>A0A5R9J638</accession>
<dbReference type="GO" id="GO:0006083">
    <property type="term" value="P:acetate metabolic process"/>
    <property type="evidence" value="ECO:0007669"/>
    <property type="project" value="TreeGrafter"/>
</dbReference>
<comment type="cofactor">
    <cofactor evidence="9">
        <name>Mg(2+)</name>
        <dbReference type="ChEBI" id="CHEBI:18420"/>
    </cofactor>
    <cofactor evidence="9">
        <name>Mn(2+)</name>
        <dbReference type="ChEBI" id="CHEBI:29035"/>
    </cofactor>
    <text evidence="9">Mg(2+). Can also accept Mn(2+).</text>
</comment>
<dbReference type="PROSITE" id="PS01076">
    <property type="entry name" value="ACETATE_KINASE_2"/>
    <property type="match status" value="1"/>
</dbReference>
<dbReference type="NCBIfam" id="TIGR00016">
    <property type="entry name" value="ackA"/>
    <property type="match status" value="1"/>
</dbReference>
<feature type="binding site" evidence="9">
    <location>
        <position position="380"/>
    </location>
    <ligand>
        <name>Mg(2+)</name>
        <dbReference type="ChEBI" id="CHEBI:18420"/>
    </ligand>
</feature>
<keyword evidence="2 9" id="KW-0963">Cytoplasm</keyword>
<evidence type="ECO:0000256" key="6">
    <source>
        <dbReference type="ARBA" id="ARBA00022777"/>
    </source>
</evidence>
<feature type="binding site" evidence="9">
    <location>
        <begin position="209"/>
        <end position="213"/>
    </location>
    <ligand>
        <name>ATP</name>
        <dbReference type="ChEBI" id="CHEBI:30616"/>
    </ligand>
</feature>
<dbReference type="InterPro" id="IPR004372">
    <property type="entry name" value="Ac/propionate_kinase"/>
</dbReference>
<dbReference type="SUPFAM" id="SSF53067">
    <property type="entry name" value="Actin-like ATPase domain"/>
    <property type="match status" value="2"/>
</dbReference>
<feature type="binding site" evidence="9">
    <location>
        <position position="9"/>
    </location>
    <ligand>
        <name>Mg(2+)</name>
        <dbReference type="ChEBI" id="CHEBI:18420"/>
    </ligand>
</feature>
<evidence type="ECO:0000256" key="3">
    <source>
        <dbReference type="ARBA" id="ARBA00022679"/>
    </source>
</evidence>
<dbReference type="OrthoDB" id="9802453at2"/>
<feature type="active site" description="Proton donor/acceptor" evidence="9">
    <location>
        <position position="151"/>
    </location>
</feature>
<keyword evidence="5 9" id="KW-0547">Nucleotide-binding</keyword>
<dbReference type="InterPro" id="IPR000890">
    <property type="entry name" value="Aliphatic_acid_kin_short-chain"/>
</dbReference>
<feature type="site" description="Transition state stabilizer" evidence="9">
    <location>
        <position position="182"/>
    </location>
</feature>
<dbReference type="HAMAP" id="MF_00020">
    <property type="entry name" value="Acetate_kinase"/>
    <property type="match status" value="1"/>
</dbReference>
<dbReference type="Proteomes" id="UP000305654">
    <property type="component" value="Unassembled WGS sequence"/>
</dbReference>
<evidence type="ECO:0000256" key="7">
    <source>
        <dbReference type="ARBA" id="ARBA00022840"/>
    </source>
</evidence>
<dbReference type="GO" id="GO:0005524">
    <property type="term" value="F:ATP binding"/>
    <property type="evidence" value="ECO:0007669"/>
    <property type="project" value="UniProtKB-KW"/>
</dbReference>
<evidence type="ECO:0000256" key="8">
    <source>
        <dbReference type="ARBA" id="ARBA00022842"/>
    </source>
</evidence>
<protein>
    <recommendedName>
        <fullName evidence="9">Acetate kinase</fullName>
        <ecNumber evidence="9">2.7.2.1</ecNumber>
    </recommendedName>
    <alternativeName>
        <fullName evidence="9">Acetokinase</fullName>
    </alternativeName>
</protein>
<dbReference type="AlphaFoldDB" id="A0A5R9J638"/>
<evidence type="ECO:0000256" key="1">
    <source>
        <dbReference type="ARBA" id="ARBA00008748"/>
    </source>
</evidence>
<evidence type="ECO:0000256" key="2">
    <source>
        <dbReference type="ARBA" id="ARBA00022490"/>
    </source>
</evidence>
<reference evidence="11 12" key="1">
    <citation type="submission" date="2019-05" db="EMBL/GenBank/DDBJ databases">
        <authorList>
            <person name="Pankratov T."/>
            <person name="Grouzdev D."/>
        </authorList>
    </citation>
    <scope>NUCLEOTIDE SEQUENCE [LARGE SCALE GENOMIC DNA]</scope>
    <source>
        <strain evidence="11 12">KEBCLARHB70R</strain>
    </source>
</reference>
<evidence type="ECO:0000256" key="9">
    <source>
        <dbReference type="HAMAP-Rule" id="MF_00020"/>
    </source>
</evidence>
<feature type="site" description="Transition state stabilizer" evidence="9">
    <location>
        <position position="242"/>
    </location>
</feature>
<dbReference type="PANTHER" id="PTHR21060">
    <property type="entry name" value="ACETATE KINASE"/>
    <property type="match status" value="1"/>
</dbReference>
<dbReference type="UniPathway" id="UPA00340">
    <property type="reaction ID" value="UER00458"/>
</dbReference>
<keyword evidence="3 9" id="KW-0808">Transferase</keyword>
<feature type="binding site" evidence="9">
    <location>
        <position position="94"/>
    </location>
    <ligand>
        <name>substrate</name>
    </ligand>
</feature>
<comment type="subcellular location">
    <subcellularLocation>
        <location evidence="9">Cytoplasm</location>
    </subcellularLocation>
</comment>
<dbReference type="Pfam" id="PF00871">
    <property type="entry name" value="Acetate_kinase"/>
    <property type="match status" value="1"/>
</dbReference>
<organism evidence="11 12">
    <name type="scientific">Lichenicoccus roseus</name>
    <dbReference type="NCBI Taxonomy" id="2683649"/>
    <lineage>
        <taxon>Bacteria</taxon>
        <taxon>Pseudomonadati</taxon>
        <taxon>Pseudomonadota</taxon>
        <taxon>Alphaproteobacteria</taxon>
        <taxon>Acetobacterales</taxon>
        <taxon>Acetobacteraceae</taxon>
        <taxon>Lichenicoccus</taxon>
    </lineage>
</organism>
<comment type="caution">
    <text evidence="11">The sequence shown here is derived from an EMBL/GenBank/DDBJ whole genome shotgun (WGS) entry which is preliminary data.</text>
</comment>
<feature type="binding site" evidence="9">
    <location>
        <position position="16"/>
    </location>
    <ligand>
        <name>ATP</name>
        <dbReference type="ChEBI" id="CHEBI:30616"/>
    </ligand>
</feature>
<comment type="subunit">
    <text evidence="9">Homodimer.</text>
</comment>
<dbReference type="GO" id="GO:0000287">
    <property type="term" value="F:magnesium ion binding"/>
    <property type="evidence" value="ECO:0007669"/>
    <property type="project" value="UniProtKB-UniRule"/>
</dbReference>
<dbReference type="EMBL" id="VCDI01000010">
    <property type="protein sequence ID" value="TLU70826.1"/>
    <property type="molecule type" value="Genomic_DNA"/>
</dbReference>
<keyword evidence="6 9" id="KW-0418">Kinase</keyword>